<sequence>MCAQIKLVIILHVLASVILGANGVKCYWCTGVGEDRSCERNPRHVTSGPGQVDCPTSYCITTKVINAATGLVNSFARNCDHISHGNVCVEDGKLVTCYQTCTTHLCNHGNPDPSNLPVGDHAREYLGLSVIEDEEIMNPVGEPFSEQRSFNSKDFRGSKFNGPIYGSPDVNRWSFHHLREPTTRHKDVLFDRNARHDPGQMYRKSSYVDIGGLPHRIVGENVKGLSQQYRSDALYEGAWNSDRDTHKNERGYTSVRNRPPEIHRHGHKDRDQDGANNKINSHDRVETGKDSVRIWSPDEDNMETRDSLGILTHGKSDRGQFGPDVYHPWSFGHPRTTSKMFWTKQFTTTGLPDSRYDSAQGSGNINPGVRWRQPGDHTPGFAWRPDDQTPPTIAAQEEGYFYNRMVIGKMPPGLKVGAGPAFGLTPVGKQNRQLWTNIDKTKDEGSEYALEQRGRSLGDVGNIDNHIRMWRGEVRTPSSKSSTEMSTVENAKSSQTSFLHNTEMRQAGFIPKENSYNVHRAFRHGSSGLPAQEKPRRPSKSSMQNVRRQSNPNLFEGRYLHPHYFSNFSNTSESMSNNPNNLHMKMPHYNKQSFQTALDTFLEEEPLTDYGWQLNRRFSKLPDKQREKKGRSMGDNLTRYNNTKPNWHNDKETDYYKDNAMNFHNMPRDVDWAFPRYTIGDDDFRSLEHLQEKEGSDIDRARGYKLGDQTSDRQEAGNKRDRTELIDPDYRKGKSRFKTVENTRLSPGHHDSGFKSVQGGVRKSQGGIKERHEASTDRDESEKNGLDIGQFKRLPNRSRPSSSWREPRWQRYPVDDADRRFLAGVGSDKQPYDRSSRRHNGRDSLQDKLRLRDSQGQDSRNRSSVNEKDSFEKFTGFKIRPSLRERPLYGYEMDSHATDSLGKHTDVDLIGGNFLHNEGYPESYPNFKRENKNIRGLISLGDDDDSVHRYGTREFLYNKPSVGDLSQPARKPFHSDLYKPAGKPLYPDLPKPAIKPFHPDLPRLAGKTVYSYTGDVLSRKEDSSIFNPMGKTSVLLNKPKTARKTYKSFRNSLADESRPIQSERRAKENDNPAIGTSYRRRTVEMKRGGETFYTMPSRRYKETSNKMKPKSRRDKGHAKFPLPTIYINKPIVQKINKENHGSKNLAKLEQGRNKAPIRAMDRNVENQTQIASVQSKADTNRNDSSSVAKKSGGRISGTRASTGRVKSKWLASRARKFNPKLVNVSGISILSGKVWSGCLIVLLCGVKELILRYFMCD</sequence>
<dbReference type="AlphaFoldDB" id="A0AAV3Y9S0"/>
<feature type="compositionally biased region" description="Basic and acidic residues" evidence="1">
    <location>
        <begin position="805"/>
        <end position="821"/>
    </location>
</feature>
<keyword evidence="2" id="KW-0732">Signal</keyword>
<feature type="compositionally biased region" description="Basic and acidic residues" evidence="1">
    <location>
        <begin position="258"/>
        <end position="273"/>
    </location>
</feature>
<feature type="compositionally biased region" description="Polar residues" evidence="1">
    <location>
        <begin position="540"/>
        <end position="553"/>
    </location>
</feature>
<feature type="region of interest" description="Disordered" evidence="1">
    <location>
        <begin position="695"/>
        <end position="867"/>
    </location>
</feature>
<feature type="compositionally biased region" description="Basic and acidic residues" evidence="1">
    <location>
        <begin position="1053"/>
        <end position="1070"/>
    </location>
</feature>
<feature type="compositionally biased region" description="Polar residues" evidence="1">
    <location>
        <begin position="476"/>
        <end position="495"/>
    </location>
</feature>
<accession>A0AAV3Y9S0</accession>
<feature type="compositionally biased region" description="Basic residues" evidence="1">
    <location>
        <begin position="1107"/>
        <end position="1118"/>
    </location>
</feature>
<feature type="compositionally biased region" description="Polar residues" evidence="1">
    <location>
        <begin position="1165"/>
        <end position="1188"/>
    </location>
</feature>
<feature type="region of interest" description="Disordered" evidence="1">
    <location>
        <begin position="523"/>
        <end position="554"/>
    </location>
</feature>
<protein>
    <submittedName>
        <fullName evidence="3">Uncharacterized protein</fullName>
    </submittedName>
</protein>
<dbReference type="Proteomes" id="UP000735302">
    <property type="component" value="Unassembled WGS sequence"/>
</dbReference>
<feature type="chain" id="PRO_5043741427" evidence="2">
    <location>
        <begin position="24"/>
        <end position="1257"/>
    </location>
</feature>
<feature type="region of interest" description="Disordered" evidence="1">
    <location>
        <begin position="1138"/>
        <end position="1200"/>
    </location>
</feature>
<feature type="compositionally biased region" description="Basic and acidic residues" evidence="1">
    <location>
        <begin position="623"/>
        <end position="632"/>
    </location>
</feature>
<feature type="region of interest" description="Disordered" evidence="1">
    <location>
        <begin position="623"/>
        <end position="646"/>
    </location>
</feature>
<feature type="compositionally biased region" description="Basic and acidic residues" evidence="1">
    <location>
        <begin position="710"/>
        <end position="732"/>
    </location>
</feature>
<feature type="region of interest" description="Disordered" evidence="1">
    <location>
        <begin position="1099"/>
        <end position="1118"/>
    </location>
</feature>
<gene>
    <name evidence="3" type="ORF">PoB_000539800</name>
</gene>
<feature type="signal peptide" evidence="2">
    <location>
        <begin position="1"/>
        <end position="23"/>
    </location>
</feature>
<organism evidence="3 4">
    <name type="scientific">Plakobranchus ocellatus</name>
    <dbReference type="NCBI Taxonomy" id="259542"/>
    <lineage>
        <taxon>Eukaryota</taxon>
        <taxon>Metazoa</taxon>
        <taxon>Spiralia</taxon>
        <taxon>Lophotrochozoa</taxon>
        <taxon>Mollusca</taxon>
        <taxon>Gastropoda</taxon>
        <taxon>Heterobranchia</taxon>
        <taxon>Euthyneura</taxon>
        <taxon>Panpulmonata</taxon>
        <taxon>Sacoglossa</taxon>
        <taxon>Placobranchoidea</taxon>
        <taxon>Plakobranchidae</taxon>
        <taxon>Plakobranchus</taxon>
    </lineage>
</organism>
<evidence type="ECO:0000313" key="4">
    <source>
        <dbReference type="Proteomes" id="UP000735302"/>
    </source>
</evidence>
<feature type="compositionally biased region" description="Basic and acidic residues" evidence="1">
    <location>
        <begin position="830"/>
        <end position="867"/>
    </location>
</feature>
<feature type="region of interest" description="Disordered" evidence="1">
    <location>
        <begin position="1050"/>
        <end position="1075"/>
    </location>
</feature>
<evidence type="ECO:0000256" key="1">
    <source>
        <dbReference type="SAM" id="MobiDB-lite"/>
    </source>
</evidence>
<comment type="caution">
    <text evidence="3">The sequence shown here is derived from an EMBL/GenBank/DDBJ whole genome shotgun (WGS) entry which is preliminary data.</text>
</comment>
<feature type="region of interest" description="Disordered" evidence="1">
    <location>
        <begin position="474"/>
        <end position="495"/>
    </location>
</feature>
<feature type="compositionally biased region" description="Basic and acidic residues" evidence="1">
    <location>
        <begin position="768"/>
        <end position="785"/>
    </location>
</feature>
<evidence type="ECO:0000256" key="2">
    <source>
        <dbReference type="SAM" id="SignalP"/>
    </source>
</evidence>
<name>A0AAV3Y9S0_9GAST</name>
<feature type="region of interest" description="Disordered" evidence="1">
    <location>
        <begin position="242"/>
        <end position="288"/>
    </location>
</feature>
<evidence type="ECO:0000313" key="3">
    <source>
        <dbReference type="EMBL" id="GFN78892.1"/>
    </source>
</evidence>
<proteinExistence type="predicted"/>
<reference evidence="3 4" key="1">
    <citation type="journal article" date="2021" name="Elife">
        <title>Chloroplast acquisition without the gene transfer in kleptoplastic sea slugs, Plakobranchus ocellatus.</title>
        <authorList>
            <person name="Maeda T."/>
            <person name="Takahashi S."/>
            <person name="Yoshida T."/>
            <person name="Shimamura S."/>
            <person name="Takaki Y."/>
            <person name="Nagai Y."/>
            <person name="Toyoda A."/>
            <person name="Suzuki Y."/>
            <person name="Arimoto A."/>
            <person name="Ishii H."/>
            <person name="Satoh N."/>
            <person name="Nishiyama T."/>
            <person name="Hasebe M."/>
            <person name="Maruyama T."/>
            <person name="Minagawa J."/>
            <person name="Obokata J."/>
            <person name="Shigenobu S."/>
        </authorList>
    </citation>
    <scope>NUCLEOTIDE SEQUENCE [LARGE SCALE GENOMIC DNA]</scope>
</reference>
<keyword evidence="4" id="KW-1185">Reference proteome</keyword>
<dbReference type="EMBL" id="BLXT01000621">
    <property type="protein sequence ID" value="GFN78892.1"/>
    <property type="molecule type" value="Genomic_DNA"/>
</dbReference>